<evidence type="ECO:0000313" key="5">
    <source>
        <dbReference type="Proteomes" id="UP001200741"/>
    </source>
</evidence>
<dbReference type="RefSeq" id="WP_233372753.1">
    <property type="nucleotide sequence ID" value="NZ_JAJTWU010000005.1"/>
</dbReference>
<proteinExistence type="predicted"/>
<dbReference type="Gene3D" id="3.40.630.30">
    <property type="match status" value="1"/>
</dbReference>
<reference evidence="4 5" key="1">
    <citation type="submission" date="2021-12" db="EMBL/GenBank/DDBJ databases">
        <title>Genome seq of P8.</title>
        <authorList>
            <person name="Seo T."/>
        </authorList>
    </citation>
    <scope>NUCLEOTIDE SEQUENCE [LARGE SCALE GENOMIC DNA]</scope>
    <source>
        <strain evidence="4 5">P8</strain>
    </source>
</reference>
<protein>
    <submittedName>
        <fullName evidence="4">GNAT family N-acetyltransferase</fullName>
    </submittedName>
</protein>
<dbReference type="CDD" id="cd04301">
    <property type="entry name" value="NAT_SF"/>
    <property type="match status" value="1"/>
</dbReference>
<feature type="domain" description="N-acetyltransferase" evidence="3">
    <location>
        <begin position="4"/>
        <end position="167"/>
    </location>
</feature>
<dbReference type="SUPFAM" id="SSF55729">
    <property type="entry name" value="Acyl-CoA N-acyltransferases (Nat)"/>
    <property type="match status" value="1"/>
</dbReference>
<dbReference type="InterPro" id="IPR050832">
    <property type="entry name" value="Bact_Acetyltransf"/>
</dbReference>
<accession>A0ABS8XSL9</accession>
<evidence type="ECO:0000313" key="4">
    <source>
        <dbReference type="EMBL" id="MCE4555709.1"/>
    </source>
</evidence>
<dbReference type="Proteomes" id="UP001200741">
    <property type="component" value="Unassembled WGS sequence"/>
</dbReference>
<keyword evidence="2" id="KW-0012">Acyltransferase</keyword>
<evidence type="ECO:0000256" key="2">
    <source>
        <dbReference type="ARBA" id="ARBA00023315"/>
    </source>
</evidence>
<comment type="caution">
    <text evidence="4">The sequence shown here is derived from an EMBL/GenBank/DDBJ whole genome shotgun (WGS) entry which is preliminary data.</text>
</comment>
<dbReference type="PANTHER" id="PTHR43877:SF1">
    <property type="entry name" value="ACETYLTRANSFERASE"/>
    <property type="match status" value="1"/>
</dbReference>
<keyword evidence="1" id="KW-0808">Transferase</keyword>
<dbReference type="InterPro" id="IPR016181">
    <property type="entry name" value="Acyl_CoA_acyltransferase"/>
</dbReference>
<name>A0ABS8XSL9_9BURK</name>
<dbReference type="InterPro" id="IPR000182">
    <property type="entry name" value="GNAT_dom"/>
</dbReference>
<dbReference type="PROSITE" id="PS51186">
    <property type="entry name" value="GNAT"/>
    <property type="match status" value="1"/>
</dbReference>
<dbReference type="Pfam" id="PF00583">
    <property type="entry name" value="Acetyltransf_1"/>
    <property type="match status" value="1"/>
</dbReference>
<dbReference type="EMBL" id="JAJTWU010000005">
    <property type="protein sequence ID" value="MCE4555709.1"/>
    <property type="molecule type" value="Genomic_DNA"/>
</dbReference>
<evidence type="ECO:0000256" key="1">
    <source>
        <dbReference type="ARBA" id="ARBA00022679"/>
    </source>
</evidence>
<keyword evidence="5" id="KW-1185">Reference proteome</keyword>
<organism evidence="4 5">
    <name type="scientific">Pelomonas cellulosilytica</name>
    <dbReference type="NCBI Taxonomy" id="2906762"/>
    <lineage>
        <taxon>Bacteria</taxon>
        <taxon>Pseudomonadati</taxon>
        <taxon>Pseudomonadota</taxon>
        <taxon>Betaproteobacteria</taxon>
        <taxon>Burkholderiales</taxon>
        <taxon>Sphaerotilaceae</taxon>
        <taxon>Roseateles</taxon>
    </lineage>
</organism>
<gene>
    <name evidence="4" type="ORF">LXT13_14980</name>
</gene>
<evidence type="ECO:0000259" key="3">
    <source>
        <dbReference type="PROSITE" id="PS51186"/>
    </source>
</evidence>
<dbReference type="PANTHER" id="PTHR43877">
    <property type="entry name" value="AMINOALKYLPHOSPHONATE N-ACETYLTRANSFERASE-RELATED-RELATED"/>
    <property type="match status" value="1"/>
</dbReference>
<sequence length="178" mass="19454">MTAVRLRSMEAGDAQAVADLHAASWRSAYRGMLTDEFLDHGVVADRQAVWTERLTEPVTTPAFGIVAEDADGQLIGFTYVLLNHDSTWGSLIDNLHVHPAAKGGGIGRQLLQAVARELGPAHSEPVFLWVLDANEPAKRFYARMGAEFAEYGMAPPFGGVSLPEWRCVWRDASVLLHA</sequence>